<gene>
    <name evidence="2" type="ORF">C7M61_002947</name>
</gene>
<name>A0A2P7YR37_9ASCO</name>
<evidence type="ECO:0000313" key="2">
    <source>
        <dbReference type="EMBL" id="PSK38384.1"/>
    </source>
</evidence>
<feature type="compositionally biased region" description="Polar residues" evidence="1">
    <location>
        <begin position="102"/>
        <end position="114"/>
    </location>
</feature>
<sequence length="264" mass="29393">MLAVASSLSLNSDFSDDSLDSIFDRRDLVSSIDTAFSDISAQCACLPVLTAATALAQKSPVRDPRAELLYILAAAEDLEKQEKERAKEEKVEQKEVAPEQELQTFSASNPQTPTESHKPKFRSRETRANSRFLRLYAHDTAARAHGRLPMLNSPEELALLRRIPALRRFDKNHDLARISALSCKKLWDAVVLPPRADPLPKSTVDSYAYLRVEAKGGLVIERGRNGSKVVPWAPHRKWVPPAGQMGTGQYTVKGWVPSRLVPKE</sequence>
<evidence type="ECO:0000256" key="1">
    <source>
        <dbReference type="SAM" id="MobiDB-lite"/>
    </source>
</evidence>
<dbReference type="EMBL" id="PYFQ01000006">
    <property type="protein sequence ID" value="PSK38384.1"/>
    <property type="molecule type" value="Genomic_DNA"/>
</dbReference>
<feature type="compositionally biased region" description="Basic and acidic residues" evidence="1">
    <location>
        <begin position="115"/>
        <end position="124"/>
    </location>
</feature>
<evidence type="ECO:0000313" key="3">
    <source>
        <dbReference type="Proteomes" id="UP000241107"/>
    </source>
</evidence>
<accession>A0A2P7YR37</accession>
<organism evidence="2 3">
    <name type="scientific">Candidozyma pseudohaemuli</name>
    <dbReference type="NCBI Taxonomy" id="418784"/>
    <lineage>
        <taxon>Eukaryota</taxon>
        <taxon>Fungi</taxon>
        <taxon>Dikarya</taxon>
        <taxon>Ascomycota</taxon>
        <taxon>Saccharomycotina</taxon>
        <taxon>Pichiomycetes</taxon>
        <taxon>Metschnikowiaceae</taxon>
        <taxon>Candidozyma</taxon>
    </lineage>
</organism>
<feature type="compositionally biased region" description="Basic and acidic residues" evidence="1">
    <location>
        <begin position="83"/>
        <end position="97"/>
    </location>
</feature>
<dbReference type="GeneID" id="36566336"/>
<proteinExistence type="predicted"/>
<dbReference type="RefSeq" id="XP_024713709.1">
    <property type="nucleotide sequence ID" value="XM_024858303.1"/>
</dbReference>
<dbReference type="OrthoDB" id="4088353at2759"/>
<keyword evidence="3" id="KW-1185">Reference proteome</keyword>
<dbReference type="AlphaFoldDB" id="A0A2P7YR37"/>
<feature type="region of interest" description="Disordered" evidence="1">
    <location>
        <begin position="83"/>
        <end position="124"/>
    </location>
</feature>
<comment type="caution">
    <text evidence="2">The sequence shown here is derived from an EMBL/GenBank/DDBJ whole genome shotgun (WGS) entry which is preliminary data.</text>
</comment>
<dbReference type="Proteomes" id="UP000241107">
    <property type="component" value="Unassembled WGS sequence"/>
</dbReference>
<protein>
    <submittedName>
        <fullName evidence="2">Uncharacterized protein</fullName>
    </submittedName>
</protein>
<reference evidence="2 3" key="1">
    <citation type="submission" date="2018-03" db="EMBL/GenBank/DDBJ databases">
        <title>Candida pseudohaemulonii genome assembly and annotation.</title>
        <authorList>
            <person name="Munoz J.F."/>
            <person name="Gade L.G."/>
            <person name="Chow N.A."/>
            <person name="Litvintseva A.P."/>
            <person name="Loparev V.N."/>
            <person name="Cuomo C.A."/>
        </authorList>
    </citation>
    <scope>NUCLEOTIDE SEQUENCE [LARGE SCALE GENOMIC DNA]</scope>
    <source>
        <strain evidence="2 3">B12108</strain>
    </source>
</reference>
<dbReference type="VEuPathDB" id="FungiDB:C7M61_002947"/>